<gene>
    <name evidence="2" type="ORF">EV191_105317</name>
</gene>
<organism evidence="2 3">
    <name type="scientific">Tamaricihabitans halophyticus</name>
    <dbReference type="NCBI Taxonomy" id="1262583"/>
    <lineage>
        <taxon>Bacteria</taxon>
        <taxon>Bacillati</taxon>
        <taxon>Actinomycetota</taxon>
        <taxon>Actinomycetes</taxon>
        <taxon>Pseudonocardiales</taxon>
        <taxon>Pseudonocardiaceae</taxon>
        <taxon>Tamaricihabitans</taxon>
    </lineage>
</organism>
<sequence length="102" mass="10515">MAGYGVDAGQVQQAAGQFEKEAGTIGDHAGKVQSPGVGAGQVGRAFQEFAGQYEEIFNTMNASIKSFGQATTQVATQLSDVSSNYSESETTNTQTMKAQGGA</sequence>
<dbReference type="Proteomes" id="UP000294911">
    <property type="component" value="Unassembled WGS sequence"/>
</dbReference>
<evidence type="ECO:0000313" key="3">
    <source>
        <dbReference type="Proteomes" id="UP000294911"/>
    </source>
</evidence>
<evidence type="ECO:0000256" key="1">
    <source>
        <dbReference type="SAM" id="MobiDB-lite"/>
    </source>
</evidence>
<accession>A0A4R2QTI2</accession>
<comment type="caution">
    <text evidence="2">The sequence shown here is derived from an EMBL/GenBank/DDBJ whole genome shotgun (WGS) entry which is preliminary data.</text>
</comment>
<dbReference type="OrthoDB" id="3689458at2"/>
<keyword evidence="3" id="KW-1185">Reference proteome</keyword>
<dbReference type="Gene3D" id="1.10.287.1060">
    <property type="entry name" value="ESAT-6-like"/>
    <property type="match status" value="1"/>
</dbReference>
<protein>
    <recommendedName>
        <fullName evidence="4">Excreted virulence factor EspC (Type VII ESX diderm)</fullName>
    </recommendedName>
</protein>
<reference evidence="2 3" key="1">
    <citation type="submission" date="2019-03" db="EMBL/GenBank/DDBJ databases">
        <title>Genomic Encyclopedia of Type Strains, Phase IV (KMG-IV): sequencing the most valuable type-strain genomes for metagenomic binning, comparative biology and taxonomic classification.</title>
        <authorList>
            <person name="Goeker M."/>
        </authorList>
    </citation>
    <scope>NUCLEOTIDE SEQUENCE [LARGE SCALE GENOMIC DNA]</scope>
    <source>
        <strain evidence="2 3">DSM 45765</strain>
    </source>
</reference>
<evidence type="ECO:0008006" key="4">
    <source>
        <dbReference type="Google" id="ProtNLM"/>
    </source>
</evidence>
<dbReference type="RefSeq" id="WP_132877676.1">
    <property type="nucleotide sequence ID" value="NZ_SLXQ01000005.1"/>
</dbReference>
<feature type="region of interest" description="Disordered" evidence="1">
    <location>
        <begin position="81"/>
        <end position="102"/>
    </location>
</feature>
<evidence type="ECO:0000313" key="2">
    <source>
        <dbReference type="EMBL" id="TCP53250.1"/>
    </source>
</evidence>
<feature type="compositionally biased region" description="Low complexity" evidence="1">
    <location>
        <begin position="82"/>
        <end position="95"/>
    </location>
</feature>
<name>A0A4R2QTI2_9PSEU</name>
<dbReference type="AlphaFoldDB" id="A0A4R2QTI2"/>
<dbReference type="EMBL" id="SLXQ01000005">
    <property type="protein sequence ID" value="TCP53250.1"/>
    <property type="molecule type" value="Genomic_DNA"/>
</dbReference>
<proteinExistence type="predicted"/>